<keyword evidence="2" id="KW-0614">Plasmid</keyword>
<gene>
    <name evidence="2" type="ORF">NXT3_PB00138</name>
</gene>
<evidence type="ECO:0000256" key="1">
    <source>
        <dbReference type="SAM" id="MobiDB-lite"/>
    </source>
</evidence>
<dbReference type="EMBL" id="CP024309">
    <property type="protein sequence ID" value="AUX78799.1"/>
    <property type="molecule type" value="Genomic_DNA"/>
</dbReference>
<protein>
    <submittedName>
        <fullName evidence="2">Uncharacterized protein</fullName>
    </submittedName>
</protein>
<feature type="region of interest" description="Disordered" evidence="1">
    <location>
        <begin position="1"/>
        <end position="37"/>
    </location>
</feature>
<feature type="compositionally biased region" description="Polar residues" evidence="1">
    <location>
        <begin position="12"/>
        <end position="23"/>
    </location>
</feature>
<dbReference type="Proteomes" id="UP000239340">
    <property type="component" value="Plasmid pSfreNXT3b"/>
</dbReference>
<geneLocation type="plasmid" evidence="3">
    <name>psfrenxt3b</name>
</geneLocation>
<name>A0A2L0HDH6_RHIFR</name>
<evidence type="ECO:0000313" key="3">
    <source>
        <dbReference type="Proteomes" id="UP000239340"/>
    </source>
</evidence>
<reference evidence="2 3" key="1">
    <citation type="submission" date="2017-10" db="EMBL/GenBank/DDBJ databases">
        <title>Analysis of the genome sequences of Rhizobium populations associated to common bean (phaseolus vulgaris).</title>
        <authorList>
            <person name="Bustos P."/>
            <person name="Santamaria R.I."/>
            <person name="Miranda-Sanchez F."/>
            <person name="Perez-Carrascal O."/>
            <person name="Juarez S."/>
            <person name="Lozano L."/>
            <person name="Martinez-Flores I."/>
            <person name="Vinuesa P."/>
            <person name="Martinez-Romero E."/>
            <person name="Cevallos M.A."/>
            <person name="Romero D."/>
            <person name="Davila G."/>
            <person name="Gonzalez V."/>
        </authorList>
    </citation>
    <scope>NUCLEOTIDE SEQUENCE [LARGE SCALE GENOMIC DNA]</scope>
    <source>
        <strain evidence="2 3">NXT3</strain>
        <plasmid evidence="3">Plasmid psfrenxt3b</plasmid>
    </source>
</reference>
<dbReference type="AlphaFoldDB" id="A0A2L0HDH6"/>
<evidence type="ECO:0000313" key="2">
    <source>
        <dbReference type="EMBL" id="AUX78799.1"/>
    </source>
</evidence>
<sequence length="93" mass="10306">MNSCGDHGIAATTPTSSQEQKSCQIGGLLRQRVGSRPKSRALQRYFSAVRSSNKRLPSERGTWRNIDGLQFKGRITPTARNRAEGVEYATPKK</sequence>
<proteinExistence type="predicted"/>
<organism evidence="2 3">
    <name type="scientific">Rhizobium fredii</name>
    <name type="common">Sinorhizobium fredii</name>
    <dbReference type="NCBI Taxonomy" id="380"/>
    <lineage>
        <taxon>Bacteria</taxon>
        <taxon>Pseudomonadati</taxon>
        <taxon>Pseudomonadota</taxon>
        <taxon>Alphaproteobacteria</taxon>
        <taxon>Hyphomicrobiales</taxon>
        <taxon>Rhizobiaceae</taxon>
        <taxon>Sinorhizobium/Ensifer group</taxon>
        <taxon>Sinorhizobium</taxon>
    </lineage>
</organism>
<accession>A0A2L0HDH6</accession>